<dbReference type="Gene3D" id="3.30.70.270">
    <property type="match status" value="1"/>
</dbReference>
<name>A0A151PHT1_ALLMI</name>
<dbReference type="EMBL" id="AKHW03000190">
    <property type="protein sequence ID" value="KYO48512.1"/>
    <property type="molecule type" value="Genomic_DNA"/>
</dbReference>
<evidence type="ECO:0000313" key="2">
    <source>
        <dbReference type="Proteomes" id="UP000050525"/>
    </source>
</evidence>
<sequence length="159" mass="18411">MYGDWEGEARIKELCLPDHLPTQDKDKLRAALKDFEMVFSNRPGKMNLEKHFIDTSSHRPIQARPYTVNVKVLQEIKHEITEILGLGVIWPLMSPWVSPVVLIWKQDGTIRFCVDYRKLNAIITPDTHPMPRMDFLLDILGLAKIISTLDLSKGFWQMP</sequence>
<gene>
    <name evidence="1" type="ORF">Y1Q_0022695</name>
</gene>
<accession>A0A151PHT1</accession>
<proteinExistence type="predicted"/>
<dbReference type="PANTHER" id="PTHR24559:SF454">
    <property type="entry name" value="RIBONUCLEASE H"/>
    <property type="match status" value="1"/>
</dbReference>
<dbReference type="InterPro" id="IPR043128">
    <property type="entry name" value="Rev_trsase/Diguanyl_cyclase"/>
</dbReference>
<dbReference type="PANTHER" id="PTHR24559">
    <property type="entry name" value="TRANSPOSON TY3-I GAG-POL POLYPROTEIN"/>
    <property type="match status" value="1"/>
</dbReference>
<evidence type="ECO:0000313" key="1">
    <source>
        <dbReference type="EMBL" id="KYO48512.1"/>
    </source>
</evidence>
<dbReference type="CDD" id="cd01647">
    <property type="entry name" value="RT_LTR"/>
    <property type="match status" value="1"/>
</dbReference>
<dbReference type="Proteomes" id="UP000050525">
    <property type="component" value="Unassembled WGS sequence"/>
</dbReference>
<dbReference type="InterPro" id="IPR043502">
    <property type="entry name" value="DNA/RNA_pol_sf"/>
</dbReference>
<protein>
    <recommendedName>
        <fullName evidence="3">Reverse transcriptase domain-containing protein</fullName>
    </recommendedName>
</protein>
<dbReference type="SUPFAM" id="SSF56672">
    <property type="entry name" value="DNA/RNA polymerases"/>
    <property type="match status" value="1"/>
</dbReference>
<organism evidence="1 2">
    <name type="scientific">Alligator mississippiensis</name>
    <name type="common">American alligator</name>
    <dbReference type="NCBI Taxonomy" id="8496"/>
    <lineage>
        <taxon>Eukaryota</taxon>
        <taxon>Metazoa</taxon>
        <taxon>Chordata</taxon>
        <taxon>Craniata</taxon>
        <taxon>Vertebrata</taxon>
        <taxon>Euteleostomi</taxon>
        <taxon>Archelosauria</taxon>
        <taxon>Archosauria</taxon>
        <taxon>Crocodylia</taxon>
        <taxon>Alligatoridae</taxon>
        <taxon>Alligatorinae</taxon>
        <taxon>Alligator</taxon>
    </lineage>
</organism>
<dbReference type="Gene3D" id="3.10.10.10">
    <property type="entry name" value="HIV Type 1 Reverse Transcriptase, subunit A, domain 1"/>
    <property type="match status" value="1"/>
</dbReference>
<dbReference type="STRING" id="8496.A0A151PHT1"/>
<keyword evidence="2" id="KW-1185">Reference proteome</keyword>
<dbReference type="AlphaFoldDB" id="A0A151PHT1"/>
<reference evidence="1 2" key="1">
    <citation type="journal article" date="2012" name="Genome Biol.">
        <title>Sequencing three crocodilian genomes to illuminate the evolution of archosaurs and amniotes.</title>
        <authorList>
            <person name="St John J.A."/>
            <person name="Braun E.L."/>
            <person name="Isberg S.R."/>
            <person name="Miles L.G."/>
            <person name="Chong A.Y."/>
            <person name="Gongora J."/>
            <person name="Dalzell P."/>
            <person name="Moran C."/>
            <person name="Bed'hom B."/>
            <person name="Abzhanov A."/>
            <person name="Burgess S.C."/>
            <person name="Cooksey A.M."/>
            <person name="Castoe T.A."/>
            <person name="Crawford N.G."/>
            <person name="Densmore L.D."/>
            <person name="Drew J.C."/>
            <person name="Edwards S.V."/>
            <person name="Faircloth B.C."/>
            <person name="Fujita M.K."/>
            <person name="Greenwold M.J."/>
            <person name="Hoffmann F.G."/>
            <person name="Howard J.M."/>
            <person name="Iguchi T."/>
            <person name="Janes D.E."/>
            <person name="Khan S.Y."/>
            <person name="Kohno S."/>
            <person name="de Koning A.J."/>
            <person name="Lance S.L."/>
            <person name="McCarthy F.M."/>
            <person name="McCormack J.E."/>
            <person name="Merchant M.E."/>
            <person name="Peterson D.G."/>
            <person name="Pollock D.D."/>
            <person name="Pourmand N."/>
            <person name="Raney B.J."/>
            <person name="Roessler K.A."/>
            <person name="Sanford J.R."/>
            <person name="Sawyer R.H."/>
            <person name="Schmidt C.J."/>
            <person name="Triplett E.W."/>
            <person name="Tuberville T.D."/>
            <person name="Venegas-Anaya M."/>
            <person name="Howard J.T."/>
            <person name="Jarvis E.D."/>
            <person name="Guillette L.J.Jr."/>
            <person name="Glenn T.C."/>
            <person name="Green R.E."/>
            <person name="Ray D.A."/>
        </authorList>
    </citation>
    <scope>NUCLEOTIDE SEQUENCE [LARGE SCALE GENOMIC DNA]</scope>
    <source>
        <strain evidence="1">KSC_2009_1</strain>
    </source>
</reference>
<evidence type="ECO:0008006" key="3">
    <source>
        <dbReference type="Google" id="ProtNLM"/>
    </source>
</evidence>
<comment type="caution">
    <text evidence="1">The sequence shown here is derived from an EMBL/GenBank/DDBJ whole genome shotgun (WGS) entry which is preliminary data.</text>
</comment>
<dbReference type="InterPro" id="IPR053134">
    <property type="entry name" value="RNA-dir_DNA_polymerase"/>
</dbReference>